<feature type="compositionally biased region" description="Low complexity" evidence="1">
    <location>
        <begin position="657"/>
        <end position="666"/>
    </location>
</feature>
<feature type="compositionally biased region" description="Polar residues" evidence="1">
    <location>
        <begin position="283"/>
        <end position="296"/>
    </location>
</feature>
<name>M2Q862_CERS8</name>
<feature type="compositionally biased region" description="Basic and acidic residues" evidence="1">
    <location>
        <begin position="667"/>
        <end position="680"/>
    </location>
</feature>
<feature type="compositionally biased region" description="Low complexity" evidence="1">
    <location>
        <begin position="547"/>
        <end position="565"/>
    </location>
</feature>
<evidence type="ECO:0000313" key="3">
    <source>
        <dbReference type="Proteomes" id="UP000016930"/>
    </source>
</evidence>
<sequence>MPKRAPTPPPSDDEPKFLTVAYPYPAQVYMELDEDQKKCAYWIACCIGQENILAIHHKPRSPNMVIIEVRRDYPDFSRLLGEHRWSEFLKNPSQDDQERVSQVFYCTLGALRLVQKNGWKQVVVEDYWFTTREWTATRNLIKSPYPQTHFCSLRPEDQTGSPLCRPLPVISFPPPPPTRGPPVGSPEWHEMKKTQALPRVTVPVRESGALRGLVAPYPARPGFGSPGIVAGGWDTENVSPSSASPSIAAPVSATPPWGARPTLPKSEHVAPPGLRTPSVVSYAGSSNASSTGSLVQNVGPPPGLIHPARTQSGAQSSASSDTDSVIFSPNPDYNPYADPEVQGVGFGTLRHAFVNLNVADHPVEYVDNDDEPEDDWAAPSAPASATVEAYENLWAEEDHDDEAKSLWADYDKPKPPRSADFECPVHQNKCSKGICSEYAKEKKHREIQERIRAEHTDEQGNWRIPARPPNKFSLPGPHKPSDSARRGPRKQSYMPPLAGPPAPSRQMPPHLLKAKTGANVIASVNKDTSPAGPAPKPGDQWEHVRGAAAKAASAAAPQDARSVASSKWGKISEAPWDNVPVGSRPTALGRGRGRGIGNKAPANSAGGRTVSGGSAKGAWGKPPPSPTKAARQDDARSVAGSVTSAWSTKETPWSRSQAKAKPAPVQKAEKVEREETETQKNVRSWADEMDEEDTRSVAAESAWGNISEGPW</sequence>
<dbReference type="OrthoDB" id="3243413at2759"/>
<feature type="region of interest" description="Disordered" evidence="1">
    <location>
        <begin position="444"/>
        <end position="711"/>
    </location>
</feature>
<dbReference type="HOGENOM" id="CLU_388288_0_0_1"/>
<feature type="region of interest" description="Disordered" evidence="1">
    <location>
        <begin position="283"/>
        <end position="302"/>
    </location>
</feature>
<reference evidence="2 3" key="1">
    <citation type="journal article" date="2012" name="Proc. Natl. Acad. Sci. U.S.A.">
        <title>Comparative genomics of Ceriporiopsis subvermispora and Phanerochaete chrysosporium provide insight into selective ligninolysis.</title>
        <authorList>
            <person name="Fernandez-Fueyo E."/>
            <person name="Ruiz-Duenas F.J."/>
            <person name="Ferreira P."/>
            <person name="Floudas D."/>
            <person name="Hibbett D.S."/>
            <person name="Canessa P."/>
            <person name="Larrondo L.F."/>
            <person name="James T.Y."/>
            <person name="Seelenfreund D."/>
            <person name="Lobos S."/>
            <person name="Polanco R."/>
            <person name="Tello M."/>
            <person name="Honda Y."/>
            <person name="Watanabe T."/>
            <person name="Watanabe T."/>
            <person name="Ryu J.S."/>
            <person name="Kubicek C.P."/>
            <person name="Schmoll M."/>
            <person name="Gaskell J."/>
            <person name="Hammel K.E."/>
            <person name="St John F.J."/>
            <person name="Vanden Wymelenberg A."/>
            <person name="Sabat G."/>
            <person name="Splinter BonDurant S."/>
            <person name="Syed K."/>
            <person name="Yadav J.S."/>
            <person name="Doddapaneni H."/>
            <person name="Subramanian V."/>
            <person name="Lavin J.L."/>
            <person name="Oguiza J.A."/>
            <person name="Perez G."/>
            <person name="Pisabarro A.G."/>
            <person name="Ramirez L."/>
            <person name="Santoyo F."/>
            <person name="Master E."/>
            <person name="Coutinho P.M."/>
            <person name="Henrissat B."/>
            <person name="Lombard V."/>
            <person name="Magnuson J.K."/>
            <person name="Kuees U."/>
            <person name="Hori C."/>
            <person name="Igarashi K."/>
            <person name="Samejima M."/>
            <person name="Held B.W."/>
            <person name="Barry K.W."/>
            <person name="LaButti K.M."/>
            <person name="Lapidus A."/>
            <person name="Lindquist E.A."/>
            <person name="Lucas S.M."/>
            <person name="Riley R."/>
            <person name="Salamov A.A."/>
            <person name="Hoffmeister D."/>
            <person name="Schwenk D."/>
            <person name="Hadar Y."/>
            <person name="Yarden O."/>
            <person name="de Vries R.P."/>
            <person name="Wiebenga A."/>
            <person name="Stenlid J."/>
            <person name="Eastwood D."/>
            <person name="Grigoriev I.V."/>
            <person name="Berka R.M."/>
            <person name="Blanchette R.A."/>
            <person name="Kersten P."/>
            <person name="Martinez A.T."/>
            <person name="Vicuna R."/>
            <person name="Cullen D."/>
        </authorList>
    </citation>
    <scope>NUCLEOTIDE SEQUENCE [LARGE SCALE GENOMIC DNA]</scope>
    <source>
        <strain evidence="2 3">B</strain>
    </source>
</reference>
<accession>M2Q862</accession>
<feature type="compositionally biased region" description="Polar residues" evidence="1">
    <location>
        <begin position="640"/>
        <end position="656"/>
    </location>
</feature>
<gene>
    <name evidence="2" type="ORF">CERSUDRAFT_143168</name>
</gene>
<organism evidence="2 3">
    <name type="scientific">Ceriporiopsis subvermispora (strain B)</name>
    <name type="common">White-rot fungus</name>
    <name type="synonym">Gelatoporia subvermispora</name>
    <dbReference type="NCBI Taxonomy" id="914234"/>
    <lineage>
        <taxon>Eukaryota</taxon>
        <taxon>Fungi</taxon>
        <taxon>Dikarya</taxon>
        <taxon>Basidiomycota</taxon>
        <taxon>Agaricomycotina</taxon>
        <taxon>Agaricomycetes</taxon>
        <taxon>Polyporales</taxon>
        <taxon>Gelatoporiaceae</taxon>
        <taxon>Gelatoporia</taxon>
    </lineage>
</organism>
<evidence type="ECO:0000256" key="1">
    <source>
        <dbReference type="SAM" id="MobiDB-lite"/>
    </source>
</evidence>
<evidence type="ECO:0000313" key="2">
    <source>
        <dbReference type="EMBL" id="EMD33008.1"/>
    </source>
</evidence>
<dbReference type="EMBL" id="KB445808">
    <property type="protein sequence ID" value="EMD33008.1"/>
    <property type="molecule type" value="Genomic_DNA"/>
</dbReference>
<feature type="compositionally biased region" description="Basic and acidic residues" evidence="1">
    <location>
        <begin position="444"/>
        <end position="460"/>
    </location>
</feature>
<proteinExistence type="predicted"/>
<dbReference type="AlphaFoldDB" id="M2Q862"/>
<protein>
    <submittedName>
        <fullName evidence="2">Uncharacterized protein</fullName>
    </submittedName>
</protein>
<dbReference type="Proteomes" id="UP000016930">
    <property type="component" value="Unassembled WGS sequence"/>
</dbReference>
<keyword evidence="3" id="KW-1185">Reference proteome</keyword>